<comment type="caution">
    <text evidence="2">The sequence shown here is derived from an EMBL/GenBank/DDBJ whole genome shotgun (WGS) entry which is preliminary data.</text>
</comment>
<protein>
    <submittedName>
        <fullName evidence="2">Uncharacterized protein</fullName>
    </submittedName>
</protein>
<sequence length="163" mass="17751">ADNAGVQAELNTRIVDLTSDDPQRYTLVKEANRLRVLDGQLKTDRRTLEADKATHATAKKLTDDTLREITVMDVATGKKDTEGKVIGDPEKLKEVCEKWGATTEEQIQEVADTLWPEAATTAVPALKLLSGATSGGAQGLDGLTPEQPRSRFRRWPTPSGPMP</sequence>
<accession>A0A0F9D893</accession>
<dbReference type="AlphaFoldDB" id="A0A0F9D893"/>
<name>A0A0F9D893_9ZZZZ</name>
<feature type="region of interest" description="Disordered" evidence="1">
    <location>
        <begin position="131"/>
        <end position="163"/>
    </location>
</feature>
<dbReference type="EMBL" id="LAZR01030049">
    <property type="protein sequence ID" value="KKL57779.1"/>
    <property type="molecule type" value="Genomic_DNA"/>
</dbReference>
<organism evidence="2">
    <name type="scientific">marine sediment metagenome</name>
    <dbReference type="NCBI Taxonomy" id="412755"/>
    <lineage>
        <taxon>unclassified sequences</taxon>
        <taxon>metagenomes</taxon>
        <taxon>ecological metagenomes</taxon>
    </lineage>
</organism>
<feature type="non-terminal residue" evidence="2">
    <location>
        <position position="1"/>
    </location>
</feature>
<evidence type="ECO:0000256" key="1">
    <source>
        <dbReference type="SAM" id="MobiDB-lite"/>
    </source>
</evidence>
<evidence type="ECO:0000313" key="2">
    <source>
        <dbReference type="EMBL" id="KKL57779.1"/>
    </source>
</evidence>
<reference evidence="2" key="1">
    <citation type="journal article" date="2015" name="Nature">
        <title>Complex archaea that bridge the gap between prokaryotes and eukaryotes.</title>
        <authorList>
            <person name="Spang A."/>
            <person name="Saw J.H."/>
            <person name="Jorgensen S.L."/>
            <person name="Zaremba-Niedzwiedzka K."/>
            <person name="Martijn J."/>
            <person name="Lind A.E."/>
            <person name="van Eijk R."/>
            <person name="Schleper C."/>
            <person name="Guy L."/>
            <person name="Ettema T.J."/>
        </authorList>
    </citation>
    <scope>NUCLEOTIDE SEQUENCE</scope>
</reference>
<gene>
    <name evidence="2" type="ORF">LCGC14_2232020</name>
</gene>
<proteinExistence type="predicted"/>